<evidence type="ECO:0000313" key="2">
    <source>
        <dbReference type="Proteomes" id="UP000217211"/>
    </source>
</evidence>
<reference evidence="1 2" key="1">
    <citation type="submission" date="2017-08" db="EMBL/GenBank/DDBJ databases">
        <title>Multipartite genome sequences of Sinorhizobium species nodulating soybeans.</title>
        <authorList>
            <person name="Tian C.F."/>
        </authorList>
    </citation>
    <scope>NUCLEOTIDE SEQUENCE [LARGE SCALE GENOMIC DNA]</scope>
    <source>
        <strain evidence="1 2">CCBAU 05684</strain>
    </source>
</reference>
<dbReference type="KEGG" id="esj:SJ05684_c18680"/>
<dbReference type="RefSeq" id="WP_244426567.1">
    <property type="nucleotide sequence ID" value="NZ_AJQT01000001.1"/>
</dbReference>
<protein>
    <submittedName>
        <fullName evidence="1">Cysteine desulfurase</fullName>
    </submittedName>
</protein>
<keyword evidence="2" id="KW-1185">Reference proteome</keyword>
<accession>A0A249PBI5</accession>
<dbReference type="AlphaFoldDB" id="A0A249PBI5"/>
<dbReference type="Proteomes" id="UP000217211">
    <property type="component" value="Chromosome"/>
</dbReference>
<name>A0A249PBI5_9HYPH</name>
<proteinExistence type="predicted"/>
<organism evidence="1 2">
    <name type="scientific">Sinorhizobium sojae CCBAU 05684</name>
    <dbReference type="NCBI Taxonomy" id="716928"/>
    <lineage>
        <taxon>Bacteria</taxon>
        <taxon>Pseudomonadati</taxon>
        <taxon>Pseudomonadota</taxon>
        <taxon>Alphaproteobacteria</taxon>
        <taxon>Hyphomicrobiales</taxon>
        <taxon>Rhizobiaceae</taxon>
        <taxon>Sinorhizobium/Ensifer group</taxon>
        <taxon>Sinorhizobium</taxon>
    </lineage>
</organism>
<dbReference type="EMBL" id="CP023067">
    <property type="protein sequence ID" value="ASY63310.1"/>
    <property type="molecule type" value="Genomic_DNA"/>
</dbReference>
<evidence type="ECO:0000313" key="1">
    <source>
        <dbReference type="EMBL" id="ASY63310.1"/>
    </source>
</evidence>
<gene>
    <name evidence="1" type="ORF">SJ05684_c18680</name>
</gene>
<sequence>MKELERDLREKHQVHMKYRKVEHVEGLRVSPHIYMLESDLDGFVTALRSALK</sequence>